<gene>
    <name evidence="8" type="ORF">HLA99_13590</name>
</gene>
<dbReference type="PANTHER" id="PTHR42784:SF1">
    <property type="entry name" value="PYRANOSE 2-OXIDASE"/>
    <property type="match status" value="1"/>
</dbReference>
<evidence type="ECO:0000259" key="6">
    <source>
        <dbReference type="Pfam" id="PF00732"/>
    </source>
</evidence>
<keyword evidence="5" id="KW-0560">Oxidoreductase</keyword>
<evidence type="ECO:0000256" key="5">
    <source>
        <dbReference type="ARBA" id="ARBA00023002"/>
    </source>
</evidence>
<dbReference type="InterPro" id="IPR000172">
    <property type="entry name" value="GMC_OxRdtase_N"/>
</dbReference>
<proteinExistence type="inferred from homology"/>
<comment type="similarity">
    <text evidence="2">Belongs to the GMC oxidoreductase family.</text>
</comment>
<dbReference type="Pfam" id="PF00732">
    <property type="entry name" value="GMC_oxred_N"/>
    <property type="match status" value="1"/>
</dbReference>
<dbReference type="InterPro" id="IPR051473">
    <property type="entry name" value="P2Ox-like"/>
</dbReference>
<evidence type="ECO:0000313" key="9">
    <source>
        <dbReference type="Proteomes" id="UP000543598"/>
    </source>
</evidence>
<evidence type="ECO:0000256" key="4">
    <source>
        <dbReference type="ARBA" id="ARBA00022827"/>
    </source>
</evidence>
<evidence type="ECO:0000256" key="1">
    <source>
        <dbReference type="ARBA" id="ARBA00001974"/>
    </source>
</evidence>
<evidence type="ECO:0008006" key="10">
    <source>
        <dbReference type="Google" id="ProtNLM"/>
    </source>
</evidence>
<reference evidence="8 9" key="1">
    <citation type="submission" date="2020-05" db="EMBL/GenBank/DDBJ databases">
        <title>MicrobeNet Type strains.</title>
        <authorList>
            <person name="Nicholson A.C."/>
        </authorList>
    </citation>
    <scope>NUCLEOTIDE SEQUENCE [LARGE SCALE GENOMIC DNA]</scope>
    <source>
        <strain evidence="8 9">JCM 14282</strain>
    </source>
</reference>
<organism evidence="8 9">
    <name type="scientific">Microbacterium ulmi</name>
    <dbReference type="NCBI Taxonomy" id="179095"/>
    <lineage>
        <taxon>Bacteria</taxon>
        <taxon>Bacillati</taxon>
        <taxon>Actinomycetota</taxon>
        <taxon>Actinomycetes</taxon>
        <taxon>Micrococcales</taxon>
        <taxon>Microbacteriaceae</taxon>
        <taxon>Microbacterium</taxon>
    </lineage>
</organism>
<dbReference type="Pfam" id="PF05199">
    <property type="entry name" value="GMC_oxred_C"/>
    <property type="match status" value="1"/>
</dbReference>
<evidence type="ECO:0000259" key="7">
    <source>
        <dbReference type="Pfam" id="PF05199"/>
    </source>
</evidence>
<dbReference type="Proteomes" id="UP000543598">
    <property type="component" value="Unassembled WGS sequence"/>
</dbReference>
<dbReference type="InterPro" id="IPR007867">
    <property type="entry name" value="GMC_OxRtase_C"/>
</dbReference>
<sequence>MIIIGSGPTGATYARTIAQQAPSATVLVLEAGPVVTEPSGSHVANIVDVAARTKAQVAAQGPKDFPYPRYTHAEAERDPEHVGFDSVLMRPGVFAISPAGEDPGPFPVAQATSGVGGMGAHWFGACPRPAGTERIDLIDSEALDDAYGRAERLLRVSSTQLTDHAMAESVRSAVGAVVDEGRAPARRVQQMPMALVRTADGVSRTGTDVIFGDLLDGGSSTFELRPETLVQRIIMDGDTAVGVEARDRPTGEVYQVGASYVVVACDGIRTPQLLFASGIRPAALGRYFNEHPQISLTAAMDFGPEGDTSAERGDTVAMSDASARTVGASGVVWIPFDEERFPYHAQLYQVDTTSLGLTDAELDGIGAAITMNLFLRQDLDPDNRLSFSETEKDWLGMPAITFEYRLSEADVARVERGKRELVGLANALGEPLLGESPRALPAGTSIHYLGATRMGAANDGTSVCDPTSRVWDTSNVYVAGSGVIPTSTACNPTLTIVAIAILGAEAIARRLEEQPSD</sequence>
<dbReference type="GO" id="GO:0016614">
    <property type="term" value="F:oxidoreductase activity, acting on CH-OH group of donors"/>
    <property type="evidence" value="ECO:0007669"/>
    <property type="project" value="InterPro"/>
</dbReference>
<dbReference type="SUPFAM" id="SSF51905">
    <property type="entry name" value="FAD/NAD(P)-binding domain"/>
    <property type="match status" value="1"/>
</dbReference>
<dbReference type="InterPro" id="IPR036188">
    <property type="entry name" value="FAD/NAD-bd_sf"/>
</dbReference>
<dbReference type="PANTHER" id="PTHR42784">
    <property type="entry name" value="PYRANOSE 2-OXIDASE"/>
    <property type="match status" value="1"/>
</dbReference>
<dbReference type="GO" id="GO:0050660">
    <property type="term" value="F:flavin adenine dinucleotide binding"/>
    <property type="evidence" value="ECO:0007669"/>
    <property type="project" value="InterPro"/>
</dbReference>
<protein>
    <recommendedName>
        <fullName evidence="10">Choline dehydrogenase</fullName>
    </recommendedName>
</protein>
<evidence type="ECO:0000256" key="3">
    <source>
        <dbReference type="ARBA" id="ARBA00022630"/>
    </source>
</evidence>
<keyword evidence="9" id="KW-1185">Reference proteome</keyword>
<feature type="domain" description="Glucose-methanol-choline oxidoreductase N-terminal" evidence="6">
    <location>
        <begin position="135"/>
        <end position="292"/>
    </location>
</feature>
<name>A0A7Y2M1N8_9MICO</name>
<dbReference type="Gene3D" id="3.50.50.60">
    <property type="entry name" value="FAD/NAD(P)-binding domain"/>
    <property type="match status" value="2"/>
</dbReference>
<dbReference type="AlphaFoldDB" id="A0A7Y2M1N8"/>
<keyword evidence="3" id="KW-0285">Flavoprotein</keyword>
<comment type="cofactor">
    <cofactor evidence="1">
        <name>FAD</name>
        <dbReference type="ChEBI" id="CHEBI:57692"/>
    </cofactor>
</comment>
<evidence type="ECO:0000313" key="8">
    <source>
        <dbReference type="EMBL" id="NNH04881.1"/>
    </source>
</evidence>
<keyword evidence="4" id="KW-0274">FAD</keyword>
<dbReference type="SUPFAM" id="SSF54373">
    <property type="entry name" value="FAD-linked reductases, C-terminal domain"/>
    <property type="match status" value="1"/>
</dbReference>
<dbReference type="EMBL" id="JABEMB010000025">
    <property type="protein sequence ID" value="NNH04881.1"/>
    <property type="molecule type" value="Genomic_DNA"/>
</dbReference>
<evidence type="ECO:0000256" key="2">
    <source>
        <dbReference type="ARBA" id="ARBA00010790"/>
    </source>
</evidence>
<accession>A0A7Y2M1N8</accession>
<feature type="domain" description="Glucose-methanol-choline oxidoreductase C-terminal" evidence="7">
    <location>
        <begin position="382"/>
        <end position="500"/>
    </location>
</feature>
<comment type="caution">
    <text evidence="8">The sequence shown here is derived from an EMBL/GenBank/DDBJ whole genome shotgun (WGS) entry which is preliminary data.</text>
</comment>
<dbReference type="RefSeq" id="WP_167034516.1">
    <property type="nucleotide sequence ID" value="NZ_BAAANA010000002.1"/>
</dbReference>